<dbReference type="Gene3D" id="1.10.357.10">
    <property type="entry name" value="Tetracycline Repressor, domain 2"/>
    <property type="match status" value="1"/>
</dbReference>
<gene>
    <name evidence="4" type="ORF">KSB_66640</name>
</gene>
<dbReference type="InterPro" id="IPR050624">
    <property type="entry name" value="HTH-type_Tx_Regulator"/>
</dbReference>
<evidence type="ECO:0000259" key="3">
    <source>
        <dbReference type="PROSITE" id="PS50977"/>
    </source>
</evidence>
<name>A0ABQ3UZ70_9CHLR</name>
<dbReference type="PANTHER" id="PTHR43479">
    <property type="entry name" value="ACREF/ENVCD OPERON REPRESSOR-RELATED"/>
    <property type="match status" value="1"/>
</dbReference>
<sequence length="197" mass="22899">MEDRRVQRTRQLLERALLELIEEHNYESITVQQITDRANMGRATFYLHYHDKEQLLSSTLQKLQKDLAQRLEPLRPSDLLTEEQTLSEKVFEHVGHYRHLYQVLLSERGAALAKKQLIDYMTQQAEHFIVNPLLEIVSEPAVPAGFLATYLSGTLYTAISWWLNHQQQKTPEEMGLLMRKLTVPAMFSALGIDPTRK</sequence>
<keyword evidence="1 2" id="KW-0238">DNA-binding</keyword>
<dbReference type="SUPFAM" id="SSF46689">
    <property type="entry name" value="Homeodomain-like"/>
    <property type="match status" value="1"/>
</dbReference>
<dbReference type="Proteomes" id="UP000654345">
    <property type="component" value="Unassembled WGS sequence"/>
</dbReference>
<dbReference type="EMBL" id="BNJG01000002">
    <property type="protein sequence ID" value="GHO58189.1"/>
    <property type="molecule type" value="Genomic_DNA"/>
</dbReference>
<feature type="DNA-binding region" description="H-T-H motif" evidence="2">
    <location>
        <begin position="30"/>
        <end position="49"/>
    </location>
</feature>
<dbReference type="PROSITE" id="PS50977">
    <property type="entry name" value="HTH_TETR_2"/>
    <property type="match status" value="1"/>
</dbReference>
<reference evidence="4 5" key="1">
    <citation type="journal article" date="2021" name="Int. J. Syst. Evol. Microbiol.">
        <title>Reticulibacter mediterranei gen. nov., sp. nov., within the new family Reticulibacteraceae fam. nov., and Ktedonospora formicarum gen. nov., sp. nov., Ktedonobacter robiniae sp. nov., Dictyobacter formicarum sp. nov. and Dictyobacter arantiisoli sp. nov., belonging to the class Ktedonobacteria.</title>
        <authorList>
            <person name="Yabe S."/>
            <person name="Zheng Y."/>
            <person name="Wang C.M."/>
            <person name="Sakai Y."/>
            <person name="Abe K."/>
            <person name="Yokota A."/>
            <person name="Donadio S."/>
            <person name="Cavaletti L."/>
            <person name="Monciardini P."/>
        </authorList>
    </citation>
    <scope>NUCLEOTIDE SEQUENCE [LARGE SCALE GENOMIC DNA]</scope>
    <source>
        <strain evidence="4 5">SOSP1-30</strain>
    </source>
</reference>
<keyword evidence="5" id="KW-1185">Reference proteome</keyword>
<dbReference type="InterPro" id="IPR039532">
    <property type="entry name" value="TetR_C_Firmicutes"/>
</dbReference>
<proteinExistence type="predicted"/>
<feature type="domain" description="HTH tetR-type" evidence="3">
    <location>
        <begin position="7"/>
        <end position="67"/>
    </location>
</feature>
<evidence type="ECO:0000313" key="4">
    <source>
        <dbReference type="EMBL" id="GHO58189.1"/>
    </source>
</evidence>
<accession>A0ABQ3UZ70</accession>
<dbReference type="PANTHER" id="PTHR43479:SF7">
    <property type="entry name" value="TETR-FAMILY TRANSCRIPTIONAL REGULATOR"/>
    <property type="match status" value="1"/>
</dbReference>
<evidence type="ECO:0000256" key="2">
    <source>
        <dbReference type="PROSITE-ProRule" id="PRU00335"/>
    </source>
</evidence>
<dbReference type="Pfam" id="PF14278">
    <property type="entry name" value="TetR_C_8"/>
    <property type="match status" value="1"/>
</dbReference>
<dbReference type="Pfam" id="PF00440">
    <property type="entry name" value="TetR_N"/>
    <property type="match status" value="1"/>
</dbReference>
<organism evidence="4 5">
    <name type="scientific">Ktedonobacter robiniae</name>
    <dbReference type="NCBI Taxonomy" id="2778365"/>
    <lineage>
        <taxon>Bacteria</taxon>
        <taxon>Bacillati</taxon>
        <taxon>Chloroflexota</taxon>
        <taxon>Ktedonobacteria</taxon>
        <taxon>Ktedonobacterales</taxon>
        <taxon>Ktedonobacteraceae</taxon>
        <taxon>Ktedonobacter</taxon>
    </lineage>
</organism>
<evidence type="ECO:0000256" key="1">
    <source>
        <dbReference type="ARBA" id="ARBA00023125"/>
    </source>
</evidence>
<comment type="caution">
    <text evidence="4">The sequence shown here is derived from an EMBL/GenBank/DDBJ whole genome shotgun (WGS) entry which is preliminary data.</text>
</comment>
<protein>
    <submittedName>
        <fullName evidence="4">TetR family transcriptional regulator</fullName>
    </submittedName>
</protein>
<dbReference type="RefSeq" id="WP_201374439.1">
    <property type="nucleotide sequence ID" value="NZ_BNJG01000002.1"/>
</dbReference>
<dbReference type="InterPro" id="IPR001647">
    <property type="entry name" value="HTH_TetR"/>
</dbReference>
<dbReference type="InterPro" id="IPR009057">
    <property type="entry name" value="Homeodomain-like_sf"/>
</dbReference>
<evidence type="ECO:0000313" key="5">
    <source>
        <dbReference type="Proteomes" id="UP000654345"/>
    </source>
</evidence>